<dbReference type="Gene3D" id="1.20.120.530">
    <property type="entry name" value="GntR ligand-binding domain-like"/>
    <property type="match status" value="1"/>
</dbReference>
<dbReference type="EMBL" id="CP003060">
    <property type="protein sequence ID" value="AEP30771.1"/>
    <property type="molecule type" value="Genomic_DNA"/>
</dbReference>
<dbReference type="InterPro" id="IPR011711">
    <property type="entry name" value="GntR_C"/>
</dbReference>
<dbReference type="Pfam" id="PF00392">
    <property type="entry name" value="GntR"/>
    <property type="match status" value="1"/>
</dbReference>
<keyword evidence="3" id="KW-0238">DNA-binding</keyword>
<dbReference type="Gene3D" id="1.10.10.10">
    <property type="entry name" value="Winged helix-like DNA-binding domain superfamily/Winged helix DNA-binding domain"/>
    <property type="match status" value="1"/>
</dbReference>
<evidence type="ECO:0000256" key="1">
    <source>
        <dbReference type="ARBA" id="ARBA00022491"/>
    </source>
</evidence>
<dbReference type="KEGG" id="gni:GNIT_2674"/>
<evidence type="ECO:0000313" key="8">
    <source>
        <dbReference type="EMBL" id="AEP30771.1"/>
    </source>
</evidence>
<dbReference type="InterPro" id="IPR036390">
    <property type="entry name" value="WH_DNA-bd_sf"/>
</dbReference>
<evidence type="ECO:0000256" key="3">
    <source>
        <dbReference type="ARBA" id="ARBA00023125"/>
    </source>
</evidence>
<keyword evidence="9" id="KW-1185">Reference proteome</keyword>
<dbReference type="SMART" id="SM00895">
    <property type="entry name" value="FCD"/>
    <property type="match status" value="1"/>
</dbReference>
<sequence length="271" mass="30172">MHASIKHQKLSDVITERLESMVLDGTLVAGEKLLPERLLAEKFQVSRPSLREAIQNLQAKGLIERKQGGGTFITQNLSAKMTDPLLALVASRPETQFDLLEFRHALEGMAAYYAALRGQPEDYQALNNALNSLPSLQHSNVNAAKLGSSQANDNPEQEAEALVEFYLTMAKAAHNMVLLHVMRSMRGMLVENIKRNLEMLRAGADVEVQIREQRHAIVQAISSQDPEAARKASNKHLGFVESTLLDINKRDVKLQRAMRRIEVKETGKTAS</sequence>
<dbReference type="SMART" id="SM00345">
    <property type="entry name" value="HTH_GNTR"/>
    <property type="match status" value="1"/>
</dbReference>
<dbReference type="PANTHER" id="PTHR43537">
    <property type="entry name" value="TRANSCRIPTIONAL REGULATOR, GNTR FAMILY"/>
    <property type="match status" value="1"/>
</dbReference>
<comment type="function">
    <text evidence="5">Transcriptional repressor for the pyruvate dehydrogenase complex genes aceEF and lpd.</text>
</comment>
<protein>
    <recommendedName>
        <fullName evidence="6">Pyruvate dehydrogenase complex repressor</fullName>
    </recommendedName>
</protein>
<dbReference type="SUPFAM" id="SSF46785">
    <property type="entry name" value="Winged helix' DNA-binding domain"/>
    <property type="match status" value="1"/>
</dbReference>
<keyword evidence="1" id="KW-0678">Repressor</keyword>
<dbReference type="AlphaFoldDB" id="G4QMB9"/>
<dbReference type="SUPFAM" id="SSF48008">
    <property type="entry name" value="GntR ligand-binding domain-like"/>
    <property type="match status" value="1"/>
</dbReference>
<name>G4QMB9_GLANF</name>
<dbReference type="GO" id="GO:0003677">
    <property type="term" value="F:DNA binding"/>
    <property type="evidence" value="ECO:0007669"/>
    <property type="project" value="UniProtKB-KW"/>
</dbReference>
<keyword evidence="4" id="KW-0804">Transcription</keyword>
<dbReference type="HOGENOM" id="CLU_017584_9_5_6"/>
<dbReference type="GO" id="GO:0003700">
    <property type="term" value="F:DNA-binding transcription factor activity"/>
    <property type="evidence" value="ECO:0007669"/>
    <property type="project" value="InterPro"/>
</dbReference>
<dbReference type="PRINTS" id="PR00035">
    <property type="entry name" value="HTHGNTR"/>
</dbReference>
<dbReference type="PANTHER" id="PTHR43537:SF34">
    <property type="entry name" value="PYRUVATE DEHYDROGENASE COMPLEX REPRESSOR"/>
    <property type="match status" value="1"/>
</dbReference>
<reference evidence="8 9" key="1">
    <citation type="journal article" date="2011" name="J. Bacteriol.">
        <title>Complete genome sequence of seawater bacterium Glaciecola nitratireducens FR1064T.</title>
        <authorList>
            <person name="Bian F."/>
            <person name="Qin Q.L."/>
            <person name="Xie B.B."/>
            <person name="Shu Y.L."/>
            <person name="Zhang X.Y."/>
            <person name="Yu Y."/>
            <person name="Chen B."/>
            <person name="Chen X.L."/>
            <person name="Zhou B.C."/>
            <person name="Zhang Y.Z."/>
        </authorList>
    </citation>
    <scope>NUCLEOTIDE SEQUENCE [LARGE SCALE GENOMIC DNA]</scope>
    <source>
        <strain evidence="9">JCM 12485 / KCTC 12276 / FR1064</strain>
    </source>
</reference>
<keyword evidence="8" id="KW-0670">Pyruvate</keyword>
<evidence type="ECO:0000256" key="4">
    <source>
        <dbReference type="ARBA" id="ARBA00023163"/>
    </source>
</evidence>
<dbReference type="InterPro" id="IPR000524">
    <property type="entry name" value="Tscrpt_reg_HTH_GntR"/>
</dbReference>
<dbReference type="InterPro" id="IPR036388">
    <property type="entry name" value="WH-like_DNA-bd_sf"/>
</dbReference>
<evidence type="ECO:0000313" key="9">
    <source>
        <dbReference type="Proteomes" id="UP000009282"/>
    </source>
</evidence>
<evidence type="ECO:0000256" key="5">
    <source>
        <dbReference type="ARBA" id="ARBA00037357"/>
    </source>
</evidence>
<evidence type="ECO:0000256" key="6">
    <source>
        <dbReference type="ARBA" id="ARBA00039592"/>
    </source>
</evidence>
<accession>G4QMB9</accession>
<keyword evidence="2" id="KW-0805">Transcription regulation</keyword>
<dbReference type="PROSITE" id="PS50949">
    <property type="entry name" value="HTH_GNTR"/>
    <property type="match status" value="1"/>
</dbReference>
<evidence type="ECO:0000256" key="2">
    <source>
        <dbReference type="ARBA" id="ARBA00023015"/>
    </source>
</evidence>
<dbReference type="CDD" id="cd07377">
    <property type="entry name" value="WHTH_GntR"/>
    <property type="match status" value="1"/>
</dbReference>
<dbReference type="STRING" id="1085623.GNIT_2674"/>
<gene>
    <name evidence="8" type="primary">pdhR</name>
    <name evidence="8" type="ordered locus">GNIT_2674</name>
</gene>
<proteinExistence type="predicted"/>
<organism evidence="8 9">
    <name type="scientific">Glaciecola nitratireducens (strain JCM 12485 / KCTC 12276 / FR1064)</name>
    <dbReference type="NCBI Taxonomy" id="1085623"/>
    <lineage>
        <taxon>Bacteria</taxon>
        <taxon>Pseudomonadati</taxon>
        <taxon>Pseudomonadota</taxon>
        <taxon>Gammaproteobacteria</taxon>
        <taxon>Alteromonadales</taxon>
        <taxon>Alteromonadaceae</taxon>
        <taxon>Brumicola</taxon>
    </lineage>
</organism>
<feature type="domain" description="HTH gntR-type" evidence="7">
    <location>
        <begin position="8"/>
        <end position="76"/>
    </location>
</feature>
<evidence type="ECO:0000259" key="7">
    <source>
        <dbReference type="PROSITE" id="PS50949"/>
    </source>
</evidence>
<dbReference type="Pfam" id="PF07729">
    <property type="entry name" value="FCD"/>
    <property type="match status" value="1"/>
</dbReference>
<dbReference type="InterPro" id="IPR008920">
    <property type="entry name" value="TF_FadR/GntR_C"/>
</dbReference>
<dbReference type="Proteomes" id="UP000009282">
    <property type="component" value="Chromosome"/>
</dbReference>
<dbReference type="eggNOG" id="COG2186">
    <property type="taxonomic scope" value="Bacteria"/>
</dbReference>